<organism evidence="2">
    <name type="scientific">Murid betaherpesvirus 3</name>
    <dbReference type="NCBI Taxonomy" id="2560603"/>
    <lineage>
        <taxon>Viruses</taxon>
        <taxon>Duplodnaviria</taxon>
        <taxon>Heunggongvirae</taxon>
        <taxon>Peploviricota</taxon>
        <taxon>Herviviricetes</taxon>
        <taxon>Herpesvirales</taxon>
        <taxon>Orthoherpesviridae</taxon>
        <taxon>Betaherpesvirinae</taxon>
        <taxon>Roseolovirus</taxon>
        <taxon>Roseolovirus muridbeta3</taxon>
    </lineage>
</organism>
<feature type="transmembrane region" description="Helical" evidence="1">
    <location>
        <begin position="162"/>
        <end position="181"/>
    </location>
</feature>
<evidence type="ECO:0000256" key="1">
    <source>
        <dbReference type="SAM" id="Phobius"/>
    </source>
</evidence>
<protein>
    <submittedName>
        <fullName evidence="2">Uncharacterized protein</fullName>
    </submittedName>
</protein>
<keyword evidence="3" id="KW-1185">Reference proteome</keyword>
<proteinExistence type="predicted"/>
<reference evidence="2" key="1">
    <citation type="submission" date="2016-12" db="EMBL/GenBank/DDBJ databases">
        <title>A murine herpesvirus closely related to ubiquitous human herpesviruses causes T-cell depletion.</title>
        <authorList>
            <person name="Patel S.J."/>
            <person name="Zhao G."/>
            <person name="Penna V.R."/>
            <person name="Park E."/>
            <person name="Lauron E.J."/>
            <person name="Harvey I.B."/>
            <person name="Beatty W.L."/>
            <person name="Plougastel-Douglas B."/>
            <person name="Poursine-Laurent J."/>
            <person name="Fremont D.H."/>
            <person name="Wang D."/>
            <person name="Yokoyama W.M."/>
        </authorList>
    </citation>
    <scope>NUCLEOTIDE SEQUENCE [LARGE SCALE GENOMIC DNA]</scope>
    <source>
        <strain evidence="2">YOK1</strain>
    </source>
</reference>
<keyword evidence="1" id="KW-1133">Transmembrane helix</keyword>
<evidence type="ECO:0000313" key="2">
    <source>
        <dbReference type="EMBL" id="APZ76225.1"/>
    </source>
</evidence>
<gene>
    <name evidence="2" type="primary">ORF10</name>
    <name evidence="2" type="ORF">MRV_0014</name>
</gene>
<dbReference type="EMBL" id="KY355735">
    <property type="protein sequence ID" value="APZ76225.1"/>
    <property type="molecule type" value="Genomic_DNA"/>
</dbReference>
<sequence length="187" mass="22200">MIIIFILILLIHNTICETNKIDIDNCQKTNCHENCSISIYFYPRSFKHYVEKYPMQVNIYKINDKDETLLLSTELSEDDLVEKKFTLDNILFEMHAIFRDAIHSKFDLQRYIRFSIFFSFEKIIAGDYKVNIAWMTTKFTIKECISIPEPENLSSVIKSQSIIYLSNYYLIIISILYNLIVKLCINY</sequence>
<dbReference type="Proteomes" id="UP000202182">
    <property type="component" value="Segment"/>
</dbReference>
<evidence type="ECO:0000313" key="3">
    <source>
        <dbReference type="Proteomes" id="UP000202182"/>
    </source>
</evidence>
<keyword evidence="1" id="KW-0472">Membrane</keyword>
<accession>A0A1P8VIR2</accession>
<name>A0A1P8VIR2_9BETA</name>
<dbReference type="KEGG" id="vg:30999351"/>
<keyword evidence="1" id="KW-0812">Transmembrane</keyword>